<organism evidence="1 2">
    <name type="scientific">Pluteus cervinus</name>
    <dbReference type="NCBI Taxonomy" id="181527"/>
    <lineage>
        <taxon>Eukaryota</taxon>
        <taxon>Fungi</taxon>
        <taxon>Dikarya</taxon>
        <taxon>Basidiomycota</taxon>
        <taxon>Agaricomycotina</taxon>
        <taxon>Agaricomycetes</taxon>
        <taxon>Agaricomycetidae</taxon>
        <taxon>Agaricales</taxon>
        <taxon>Pluteineae</taxon>
        <taxon>Pluteaceae</taxon>
        <taxon>Pluteus</taxon>
    </lineage>
</organism>
<evidence type="ECO:0000313" key="1">
    <source>
        <dbReference type="EMBL" id="TFK76110.1"/>
    </source>
</evidence>
<keyword evidence="2" id="KW-1185">Reference proteome</keyword>
<evidence type="ECO:0000313" key="2">
    <source>
        <dbReference type="Proteomes" id="UP000308600"/>
    </source>
</evidence>
<protein>
    <submittedName>
        <fullName evidence="1">Uncharacterized protein</fullName>
    </submittedName>
</protein>
<gene>
    <name evidence="1" type="ORF">BDN72DRAFT_366845</name>
</gene>
<dbReference type="Proteomes" id="UP000308600">
    <property type="component" value="Unassembled WGS sequence"/>
</dbReference>
<sequence length="116" mass="13238">MGGNPKEVNHLRRRSTTPGLVRPCFHIIPILRYHLHLQRKAQLVPIRRERMLHHPRAGFALNDLVSAHWQWTVDAQGRKQHNVSQPGVINKNRHARGPKGNNPQLSILPTSGVCLH</sequence>
<name>A0ACD3BE05_9AGAR</name>
<accession>A0ACD3BE05</accession>
<dbReference type="EMBL" id="ML208261">
    <property type="protein sequence ID" value="TFK76110.1"/>
    <property type="molecule type" value="Genomic_DNA"/>
</dbReference>
<reference evidence="1 2" key="1">
    <citation type="journal article" date="2019" name="Nat. Ecol. Evol.">
        <title>Megaphylogeny resolves global patterns of mushroom evolution.</title>
        <authorList>
            <person name="Varga T."/>
            <person name="Krizsan K."/>
            <person name="Foldi C."/>
            <person name="Dima B."/>
            <person name="Sanchez-Garcia M."/>
            <person name="Sanchez-Ramirez S."/>
            <person name="Szollosi G.J."/>
            <person name="Szarkandi J.G."/>
            <person name="Papp V."/>
            <person name="Albert L."/>
            <person name="Andreopoulos W."/>
            <person name="Angelini C."/>
            <person name="Antonin V."/>
            <person name="Barry K.W."/>
            <person name="Bougher N.L."/>
            <person name="Buchanan P."/>
            <person name="Buyck B."/>
            <person name="Bense V."/>
            <person name="Catcheside P."/>
            <person name="Chovatia M."/>
            <person name="Cooper J."/>
            <person name="Damon W."/>
            <person name="Desjardin D."/>
            <person name="Finy P."/>
            <person name="Geml J."/>
            <person name="Haridas S."/>
            <person name="Hughes K."/>
            <person name="Justo A."/>
            <person name="Karasinski D."/>
            <person name="Kautmanova I."/>
            <person name="Kiss B."/>
            <person name="Kocsube S."/>
            <person name="Kotiranta H."/>
            <person name="LaButti K.M."/>
            <person name="Lechner B.E."/>
            <person name="Liimatainen K."/>
            <person name="Lipzen A."/>
            <person name="Lukacs Z."/>
            <person name="Mihaltcheva S."/>
            <person name="Morgado L.N."/>
            <person name="Niskanen T."/>
            <person name="Noordeloos M.E."/>
            <person name="Ohm R.A."/>
            <person name="Ortiz-Santana B."/>
            <person name="Ovrebo C."/>
            <person name="Racz N."/>
            <person name="Riley R."/>
            <person name="Savchenko A."/>
            <person name="Shiryaev A."/>
            <person name="Soop K."/>
            <person name="Spirin V."/>
            <person name="Szebenyi C."/>
            <person name="Tomsovsky M."/>
            <person name="Tulloss R.E."/>
            <person name="Uehling J."/>
            <person name="Grigoriev I.V."/>
            <person name="Vagvolgyi C."/>
            <person name="Papp T."/>
            <person name="Martin F.M."/>
            <person name="Miettinen O."/>
            <person name="Hibbett D.S."/>
            <person name="Nagy L.G."/>
        </authorList>
    </citation>
    <scope>NUCLEOTIDE SEQUENCE [LARGE SCALE GENOMIC DNA]</scope>
    <source>
        <strain evidence="1 2">NL-1719</strain>
    </source>
</reference>
<proteinExistence type="predicted"/>